<dbReference type="AlphaFoldDB" id="A0A9P8QE25"/>
<comment type="caution">
    <text evidence="1">The sequence shown here is derived from an EMBL/GenBank/DDBJ whole genome shotgun (WGS) entry which is preliminary data.</text>
</comment>
<accession>A0A9P8QE25</accession>
<gene>
    <name evidence="1" type="ORF">Trco_008455</name>
</gene>
<dbReference type="Proteomes" id="UP000827724">
    <property type="component" value="Unassembled WGS sequence"/>
</dbReference>
<protein>
    <submittedName>
        <fullName evidence="1">Uncharacterized protein</fullName>
    </submittedName>
</protein>
<keyword evidence="2" id="KW-1185">Reference proteome</keyword>
<evidence type="ECO:0000313" key="2">
    <source>
        <dbReference type="Proteomes" id="UP000827724"/>
    </source>
</evidence>
<proteinExistence type="predicted"/>
<organism evidence="1 2">
    <name type="scientific">Trichoderma cornu-damae</name>
    <dbReference type="NCBI Taxonomy" id="654480"/>
    <lineage>
        <taxon>Eukaryota</taxon>
        <taxon>Fungi</taxon>
        <taxon>Dikarya</taxon>
        <taxon>Ascomycota</taxon>
        <taxon>Pezizomycotina</taxon>
        <taxon>Sordariomycetes</taxon>
        <taxon>Hypocreomycetidae</taxon>
        <taxon>Hypocreales</taxon>
        <taxon>Hypocreaceae</taxon>
        <taxon>Trichoderma</taxon>
    </lineage>
</organism>
<evidence type="ECO:0000313" key="1">
    <source>
        <dbReference type="EMBL" id="KAH6603680.1"/>
    </source>
</evidence>
<dbReference type="EMBL" id="JAIWOZ010000007">
    <property type="protein sequence ID" value="KAH6603680.1"/>
    <property type="molecule type" value="Genomic_DNA"/>
</dbReference>
<name>A0A9P8QE25_9HYPO</name>
<reference evidence="1" key="1">
    <citation type="submission" date="2021-08" db="EMBL/GenBank/DDBJ databases">
        <title>Chromosome-Level Trichoderma cornu-damae using Hi-C Data.</title>
        <authorList>
            <person name="Kim C.S."/>
        </authorList>
    </citation>
    <scope>NUCLEOTIDE SEQUENCE</scope>
    <source>
        <strain evidence="1">KA19-0412C</strain>
    </source>
</reference>
<sequence>MPLCSRVGTLQSWPVVWRCLRLPVDPRPSAQWEAVAMARSGQVRSPKSQKFGGWKVEQYFELK</sequence>